<evidence type="ECO:0000313" key="17">
    <source>
        <dbReference type="EMBL" id="MBB3155609.1"/>
    </source>
</evidence>
<evidence type="ECO:0000256" key="6">
    <source>
        <dbReference type="ARBA" id="ARBA00022737"/>
    </source>
</evidence>
<evidence type="ECO:0000256" key="13">
    <source>
        <dbReference type="SAM" id="SignalP"/>
    </source>
</evidence>
<feature type="domain" description="NodB homology" evidence="15">
    <location>
        <begin position="92"/>
        <end position="334"/>
    </location>
</feature>
<dbReference type="InterPro" id="IPR003305">
    <property type="entry name" value="CenC_carb-bd"/>
</dbReference>
<evidence type="ECO:0000259" key="15">
    <source>
        <dbReference type="PROSITE" id="PS51677"/>
    </source>
</evidence>
<evidence type="ECO:0000256" key="9">
    <source>
        <dbReference type="ARBA" id="ARBA00023295"/>
    </source>
</evidence>
<feature type="chain" id="PRO_5031198883" description="Beta-xylanase" evidence="13">
    <location>
        <begin position="31"/>
        <end position="1530"/>
    </location>
</feature>
<dbReference type="InterPro" id="IPR001000">
    <property type="entry name" value="GH10_dom"/>
</dbReference>
<dbReference type="EC" id="3.2.1.8" evidence="12"/>
<dbReference type="SMART" id="SM00633">
    <property type="entry name" value="Glyco_10"/>
    <property type="match status" value="1"/>
</dbReference>
<reference evidence="17 18" key="1">
    <citation type="submission" date="2020-08" db="EMBL/GenBank/DDBJ databases">
        <title>Genomic Encyclopedia of Type Strains, Phase III (KMG-III): the genomes of soil and plant-associated and newly described type strains.</title>
        <authorList>
            <person name="Whitman W."/>
        </authorList>
    </citation>
    <scope>NUCLEOTIDE SEQUENCE [LARGE SCALE GENOMIC DNA]</scope>
    <source>
        <strain evidence="17 18">CECT 8234</strain>
    </source>
</reference>
<evidence type="ECO:0000256" key="2">
    <source>
        <dbReference type="ARBA" id="ARBA00004851"/>
    </source>
</evidence>
<feature type="domain" description="SLH" evidence="14">
    <location>
        <begin position="1475"/>
        <end position="1530"/>
    </location>
</feature>
<dbReference type="Gene3D" id="3.20.20.370">
    <property type="entry name" value="Glycoside hydrolase/deacetylase"/>
    <property type="match status" value="1"/>
</dbReference>
<feature type="domain" description="SLH" evidence="14">
    <location>
        <begin position="1413"/>
        <end position="1472"/>
    </location>
</feature>
<evidence type="ECO:0000256" key="1">
    <source>
        <dbReference type="ARBA" id="ARBA00000681"/>
    </source>
</evidence>
<dbReference type="InterPro" id="IPR017853">
    <property type="entry name" value="GH"/>
</dbReference>
<dbReference type="PANTHER" id="PTHR31490:SF90">
    <property type="entry name" value="ENDO-1,4-BETA-XYLANASE A"/>
    <property type="match status" value="1"/>
</dbReference>
<protein>
    <recommendedName>
        <fullName evidence="12">Beta-xylanase</fullName>
        <ecNumber evidence="12">3.2.1.8</ecNumber>
    </recommendedName>
</protein>
<evidence type="ECO:0000256" key="5">
    <source>
        <dbReference type="ARBA" id="ARBA00022729"/>
    </source>
</evidence>
<sequence length="1530" mass="165843">MRTHFKPIISILLAAALLLPSGWLAPAAEAAEQEIPVILYHRIVANATDDWTHTSIEQFTKQMKYLNDNDYNTLSAEQYAHILEGTVAPPEKPILLTFDDATPDFIAHALPILKQYGMQSVQFVVSDWINGEYSMTTAQLQALAAEPSVSLQNHSKTHNGTNDSAAGEIWTSNITKEQASGEIAAANAYLKSITGKDPFLLAYPYGAFNENAETAAQENSIKYAFKVGYPNQGSYAMGRHYMMKSTTLSQFASMVGGPAPTEPLVDVTVYHETFANGNGAATQSGGASLSQSTDKVFAGNADGAALSVSNRKNDYDAADFKFSDIGLDNGKTYTVTVTGYVNADAVVPAGAQAFLQTVSSYSWLAGANFTAGEAFILTKEFTVDTIKDTSLRVQSNADGAAVPFYIGDVRITEKAASGGGEGETPRPPAADFDTITFEDQTASGFVGRSGTETLTVTNEANHTDGGSYALKVENRSDSWHGPTLHVEKYVDKGDEYNISFWVKLISPTSSQLQLSTQVGESSPSYVNLSSKTINASDGWVQFEGTYRYTNVGNEFLTIYVESSNNKTASYYIDDISFESTGSDPISIQKDLTPIKNAYQNEFLIGNAISSGDLEGVRLELLKLHHNAATAENAMKPDQMQPTKGSFTFAAADALVDKALAEGMQMHGHVLVWHQQTPAWMTTSNDSPLGRDEALVNMKTHIETVMEHYGSKMISWDVVNEAMNDNPSDPSNWKEALRQSPWKSAIGSDYVEQAFLAAREVLDAHPEWDIKLYYNDYNEDNQNKAQAIYSMVKELNDKYVLTNPGKLLIDGVGMQAHYNVNTNPDNVKLSLEKFISLGVEVSITELDIQAGSSYELPEQLANAQGYLYAQLFEIFKAHAANISRVTFWGLNDSSSWRAANNPLLFDQNLQAKPSYYGVIDPVSFMEEHAPVATDAKQSTAQFATPTIDGTVDDVWSRAAEIPVNRYQMAWQGATGVAKTLWDNQNLYVLIQVSDAQLDKSNAAAYEQDSIEIFLDENNAKTSFYQDDDGQYRVNFDNETSFNPSSIAEGFESATKVSGTSYTVEVKIPFKKATPSSDKKLGFDVQINDAKDGARQSVAAWNDTTGNGYMDTSVYGVLTLAGQTVHPGEATSTGSNSSSGNVEVKDGLVTIHPGVKTEGGLVTASVSNENLRRAFELAAPAANGKITIVIDVPKQTNADSYEVQLPTQSLKGQQSFVLSMKTEHAAIGIPSNMLSSEVENAEQVSIRVTKASTASLDAASRERIGNRPVLDLNMFVDGKIIAWSNPNAPVTISVPYTPTAEELSNPESIVVWYLADNGDVTSIPNGRYDAATQAVVFQTTHFSSYAVASVVKTFGDLGSVPWAKQAIDAMTARDVIKGISEDSFSPGASIKRADFIALLVRALELQGTGKDDAMFSDVQETAYYYDELAIAKELGIATGFGDHSFKPNRDISRQDMMVLTTRALAAADKLLEASGDLEAYSDAASISEYAQDSAAGLVKAGVVNGKNGNIAPTDSLTRAEAAVILYRIWHLL</sequence>
<evidence type="ECO:0000259" key="14">
    <source>
        <dbReference type="PROSITE" id="PS51272"/>
    </source>
</evidence>
<evidence type="ECO:0000256" key="8">
    <source>
        <dbReference type="ARBA" id="ARBA00023277"/>
    </source>
</evidence>
<dbReference type="InterPro" id="IPR044846">
    <property type="entry name" value="GH10"/>
</dbReference>
<comment type="caution">
    <text evidence="17">The sequence shown here is derived from an EMBL/GenBank/DDBJ whole genome shotgun (WGS) entry which is preliminary data.</text>
</comment>
<keyword evidence="6" id="KW-0677">Repeat</keyword>
<dbReference type="Pfam" id="PF01522">
    <property type="entry name" value="Polysacc_deac_1"/>
    <property type="match status" value="1"/>
</dbReference>
<dbReference type="InterPro" id="IPR011330">
    <property type="entry name" value="Glyco_hydro/deAcase_b/a-brl"/>
</dbReference>
<organism evidence="17 18">
    <name type="scientific">Paenibacillus endophyticus</name>
    <dbReference type="NCBI Taxonomy" id="1294268"/>
    <lineage>
        <taxon>Bacteria</taxon>
        <taxon>Bacillati</taxon>
        <taxon>Bacillota</taxon>
        <taxon>Bacilli</taxon>
        <taxon>Bacillales</taxon>
        <taxon>Paenibacillaceae</taxon>
        <taxon>Paenibacillus</taxon>
    </lineage>
</organism>
<dbReference type="InterPro" id="IPR002509">
    <property type="entry name" value="NODB_dom"/>
</dbReference>
<comment type="catalytic activity">
    <reaction evidence="1 12">
        <text>Endohydrolysis of (1-&gt;4)-beta-D-xylosidic linkages in xylans.</text>
        <dbReference type="EC" id="3.2.1.8"/>
    </reaction>
</comment>
<name>A0A7W5CE80_9BACL</name>
<dbReference type="Gene3D" id="3.20.20.80">
    <property type="entry name" value="Glycosidases"/>
    <property type="match status" value="1"/>
</dbReference>
<dbReference type="CDD" id="cd10918">
    <property type="entry name" value="CE4_NodB_like_5s_6s"/>
    <property type="match status" value="1"/>
</dbReference>
<dbReference type="Gene3D" id="2.60.40.1190">
    <property type="match status" value="1"/>
</dbReference>
<dbReference type="GO" id="GO:0031176">
    <property type="term" value="F:endo-1,4-beta-xylanase activity"/>
    <property type="evidence" value="ECO:0007669"/>
    <property type="project" value="UniProtKB-EC"/>
</dbReference>
<evidence type="ECO:0000256" key="3">
    <source>
        <dbReference type="ARBA" id="ARBA00007495"/>
    </source>
</evidence>
<dbReference type="Pfam" id="PF00331">
    <property type="entry name" value="Glyco_hydro_10"/>
    <property type="match status" value="1"/>
</dbReference>
<dbReference type="Proteomes" id="UP000518605">
    <property type="component" value="Unassembled WGS sequence"/>
</dbReference>
<comment type="similarity">
    <text evidence="3 12">Belongs to the glycosyl hydrolase 10 (cellulase F) family.</text>
</comment>
<dbReference type="SUPFAM" id="SSF51445">
    <property type="entry name" value="(Trans)glycosidases"/>
    <property type="match status" value="1"/>
</dbReference>
<feature type="domain" description="GH10" evidence="16">
    <location>
        <begin position="588"/>
        <end position="920"/>
    </location>
</feature>
<dbReference type="Pfam" id="PF02018">
    <property type="entry name" value="CBM_4_9"/>
    <property type="match status" value="1"/>
</dbReference>
<proteinExistence type="inferred from homology"/>
<dbReference type="GO" id="GO:0030246">
    <property type="term" value="F:carbohydrate binding"/>
    <property type="evidence" value="ECO:0007669"/>
    <property type="project" value="InterPro"/>
</dbReference>
<feature type="domain" description="SLH" evidence="14">
    <location>
        <begin position="1348"/>
        <end position="1411"/>
    </location>
</feature>
<dbReference type="PROSITE" id="PS51760">
    <property type="entry name" value="GH10_2"/>
    <property type="match status" value="1"/>
</dbReference>
<evidence type="ECO:0000256" key="11">
    <source>
        <dbReference type="PROSITE-ProRule" id="PRU10061"/>
    </source>
</evidence>
<dbReference type="Pfam" id="PF06452">
    <property type="entry name" value="CBM9_1"/>
    <property type="match status" value="1"/>
</dbReference>
<dbReference type="PRINTS" id="PR00134">
    <property type="entry name" value="GLHYDRLASE10"/>
</dbReference>
<dbReference type="UniPathway" id="UPA00114"/>
<keyword evidence="18" id="KW-1185">Reference proteome</keyword>
<dbReference type="CDD" id="cd00005">
    <property type="entry name" value="CBM9_like_1"/>
    <property type="match status" value="1"/>
</dbReference>
<keyword evidence="8 12" id="KW-0119">Carbohydrate metabolism</keyword>
<feature type="active site" description="Nucleophile" evidence="11">
    <location>
        <position position="844"/>
    </location>
</feature>
<keyword evidence="5 13" id="KW-0732">Signal</keyword>
<dbReference type="RefSeq" id="WP_312891107.1">
    <property type="nucleotide sequence ID" value="NZ_CBCSLB010000026.1"/>
</dbReference>
<dbReference type="InterPro" id="IPR001119">
    <property type="entry name" value="SLH_dom"/>
</dbReference>
<dbReference type="PROSITE" id="PS00591">
    <property type="entry name" value="GH10_1"/>
    <property type="match status" value="1"/>
</dbReference>
<dbReference type="PROSITE" id="PS51272">
    <property type="entry name" value="SLH"/>
    <property type="match status" value="3"/>
</dbReference>
<feature type="signal peptide" evidence="13">
    <location>
        <begin position="1"/>
        <end position="30"/>
    </location>
</feature>
<dbReference type="GO" id="GO:0016810">
    <property type="term" value="F:hydrolase activity, acting on carbon-nitrogen (but not peptide) bonds"/>
    <property type="evidence" value="ECO:0007669"/>
    <property type="project" value="InterPro"/>
</dbReference>
<dbReference type="SUPFAM" id="SSF88713">
    <property type="entry name" value="Glycoside hydrolase/deacetylase"/>
    <property type="match status" value="1"/>
</dbReference>
<comment type="pathway">
    <text evidence="2">Glycan degradation; xylan degradation.</text>
</comment>
<evidence type="ECO:0000313" key="18">
    <source>
        <dbReference type="Proteomes" id="UP000518605"/>
    </source>
</evidence>
<gene>
    <name evidence="17" type="ORF">FHS16_005717</name>
</gene>
<evidence type="ECO:0000256" key="4">
    <source>
        <dbReference type="ARBA" id="ARBA00022651"/>
    </source>
</evidence>
<evidence type="ECO:0000259" key="16">
    <source>
        <dbReference type="PROSITE" id="PS51760"/>
    </source>
</evidence>
<dbReference type="Gene3D" id="2.60.120.260">
    <property type="entry name" value="Galactose-binding domain-like"/>
    <property type="match status" value="2"/>
</dbReference>
<dbReference type="SUPFAM" id="SSF49785">
    <property type="entry name" value="Galactose-binding domain-like"/>
    <property type="match status" value="2"/>
</dbReference>
<evidence type="ECO:0000256" key="10">
    <source>
        <dbReference type="ARBA" id="ARBA00023326"/>
    </source>
</evidence>
<dbReference type="PROSITE" id="PS51677">
    <property type="entry name" value="NODB"/>
    <property type="match status" value="1"/>
</dbReference>
<dbReference type="GO" id="GO:0045493">
    <property type="term" value="P:xylan catabolic process"/>
    <property type="evidence" value="ECO:0007669"/>
    <property type="project" value="UniProtKB-UniPathway"/>
</dbReference>
<keyword evidence="4 17" id="KW-0858">Xylan degradation</keyword>
<dbReference type="InterPro" id="IPR010502">
    <property type="entry name" value="Carb-bd_dom_fam9"/>
</dbReference>
<dbReference type="InterPro" id="IPR031158">
    <property type="entry name" value="GH10_AS"/>
</dbReference>
<keyword evidence="10 12" id="KW-0624">Polysaccharide degradation</keyword>
<dbReference type="EMBL" id="JACHXW010000026">
    <property type="protein sequence ID" value="MBB3155609.1"/>
    <property type="molecule type" value="Genomic_DNA"/>
</dbReference>
<dbReference type="SUPFAM" id="SSF49344">
    <property type="entry name" value="CBD9-like"/>
    <property type="match status" value="1"/>
</dbReference>
<keyword evidence="9 12" id="KW-0326">Glycosidase</keyword>
<dbReference type="Pfam" id="PF00395">
    <property type="entry name" value="SLH"/>
    <property type="match status" value="3"/>
</dbReference>
<accession>A0A7W5CE80</accession>
<dbReference type="InterPro" id="IPR008979">
    <property type="entry name" value="Galactose-bd-like_sf"/>
</dbReference>
<evidence type="ECO:0000256" key="7">
    <source>
        <dbReference type="ARBA" id="ARBA00022801"/>
    </source>
</evidence>
<dbReference type="PANTHER" id="PTHR31490">
    <property type="entry name" value="GLYCOSYL HYDROLASE"/>
    <property type="match status" value="1"/>
</dbReference>
<evidence type="ECO:0000256" key="12">
    <source>
        <dbReference type="RuleBase" id="RU361174"/>
    </source>
</evidence>
<keyword evidence="7 12" id="KW-0378">Hydrolase</keyword>